<dbReference type="SMART" id="SM00862">
    <property type="entry name" value="Trans_reg_C"/>
    <property type="match status" value="1"/>
</dbReference>
<dbReference type="SUPFAM" id="SSF46894">
    <property type="entry name" value="C-terminal effector domain of the bipartite response regulators"/>
    <property type="match status" value="1"/>
</dbReference>
<keyword evidence="3 6" id="KW-0238">DNA-binding</keyword>
<feature type="modified residue" description="4-aspartylphosphate" evidence="5">
    <location>
        <position position="78"/>
    </location>
</feature>
<dbReference type="InterPro" id="IPR016032">
    <property type="entry name" value="Sig_transdc_resp-reg_C-effctor"/>
</dbReference>
<evidence type="ECO:0000313" key="11">
    <source>
        <dbReference type="Proteomes" id="UP001595850"/>
    </source>
</evidence>
<dbReference type="Gene3D" id="1.10.10.10">
    <property type="entry name" value="Winged helix-like DNA-binding domain superfamily/Winged helix DNA-binding domain"/>
    <property type="match status" value="1"/>
</dbReference>
<dbReference type="Gene3D" id="6.10.250.690">
    <property type="match status" value="1"/>
</dbReference>
<keyword evidence="11" id="KW-1185">Reference proteome</keyword>
<dbReference type="PROSITE" id="PS51755">
    <property type="entry name" value="OMPR_PHOB"/>
    <property type="match status" value="1"/>
</dbReference>
<dbReference type="InterPro" id="IPR001789">
    <property type="entry name" value="Sig_transdc_resp-reg_receiver"/>
</dbReference>
<evidence type="ECO:0000256" key="5">
    <source>
        <dbReference type="PROSITE-ProRule" id="PRU00169"/>
    </source>
</evidence>
<dbReference type="EMBL" id="JBHSBM010000016">
    <property type="protein sequence ID" value="MFC4059013.1"/>
    <property type="molecule type" value="Genomic_DNA"/>
</dbReference>
<evidence type="ECO:0000259" key="9">
    <source>
        <dbReference type="PROSITE" id="PS51755"/>
    </source>
</evidence>
<accession>A0ABV8I4C4</accession>
<dbReference type="Proteomes" id="UP001595850">
    <property type="component" value="Unassembled WGS sequence"/>
</dbReference>
<evidence type="ECO:0000256" key="1">
    <source>
        <dbReference type="ARBA" id="ARBA00022553"/>
    </source>
</evidence>
<evidence type="ECO:0000256" key="7">
    <source>
        <dbReference type="SAM" id="MobiDB-lite"/>
    </source>
</evidence>
<evidence type="ECO:0000256" key="4">
    <source>
        <dbReference type="ARBA" id="ARBA00023163"/>
    </source>
</evidence>
<dbReference type="InterPro" id="IPR001867">
    <property type="entry name" value="OmpR/PhoB-type_DNA-bd"/>
</dbReference>
<evidence type="ECO:0000313" key="10">
    <source>
        <dbReference type="EMBL" id="MFC4059013.1"/>
    </source>
</evidence>
<feature type="region of interest" description="Disordered" evidence="7">
    <location>
        <begin position="1"/>
        <end position="25"/>
    </location>
</feature>
<evidence type="ECO:0000256" key="2">
    <source>
        <dbReference type="ARBA" id="ARBA00023015"/>
    </source>
</evidence>
<dbReference type="InterPro" id="IPR036388">
    <property type="entry name" value="WH-like_DNA-bd_sf"/>
</dbReference>
<name>A0ABV8I4C4_9ACTN</name>
<dbReference type="PROSITE" id="PS50110">
    <property type="entry name" value="RESPONSE_REGULATORY"/>
    <property type="match status" value="1"/>
</dbReference>
<dbReference type="InterPro" id="IPR039420">
    <property type="entry name" value="WalR-like"/>
</dbReference>
<dbReference type="Pfam" id="PF00072">
    <property type="entry name" value="Response_reg"/>
    <property type="match status" value="1"/>
</dbReference>
<evidence type="ECO:0000256" key="6">
    <source>
        <dbReference type="PROSITE-ProRule" id="PRU01091"/>
    </source>
</evidence>
<feature type="domain" description="OmpR/PhoB-type" evidence="9">
    <location>
        <begin position="156"/>
        <end position="255"/>
    </location>
</feature>
<dbReference type="InterPro" id="IPR011006">
    <property type="entry name" value="CheY-like_superfamily"/>
</dbReference>
<protein>
    <submittedName>
        <fullName evidence="10">Response regulator</fullName>
    </submittedName>
</protein>
<evidence type="ECO:0000256" key="3">
    <source>
        <dbReference type="ARBA" id="ARBA00023125"/>
    </source>
</evidence>
<proteinExistence type="predicted"/>
<feature type="domain" description="Response regulatory" evidence="8">
    <location>
        <begin position="29"/>
        <end position="142"/>
    </location>
</feature>
<sequence length="257" mass="28011">MRQIPGERSGGALDGAAGGPPDRASTVPRAVVVEDEEPLAAVLGSYLEKNGFEVSLVHDGRQAVDTVRRADPDVVVLDLGLPGLDGVEVCRRVRAFSDAYVVMLTARSEEVDTLIGLSAGADDYMTKPFSPRELIARVQAMLRRPRPRADRAGADPDSRAFGPLTVDPAGRDVWLDGEPVPLTRTEFDLLAVLSQRPRMAFSRRQLVDAVWGPDWVGDEHLVDVHIGHLRRKLGDDAARGRFIRTVRGIGYRMGTGE</sequence>
<dbReference type="CDD" id="cd00383">
    <property type="entry name" value="trans_reg_C"/>
    <property type="match status" value="1"/>
</dbReference>
<dbReference type="Gene3D" id="3.40.50.2300">
    <property type="match status" value="1"/>
</dbReference>
<dbReference type="SMART" id="SM00448">
    <property type="entry name" value="REC"/>
    <property type="match status" value="1"/>
</dbReference>
<dbReference type="Pfam" id="PF00486">
    <property type="entry name" value="Trans_reg_C"/>
    <property type="match status" value="1"/>
</dbReference>
<feature type="compositionally biased region" description="Gly residues" evidence="7">
    <location>
        <begin position="8"/>
        <end position="18"/>
    </location>
</feature>
<dbReference type="PANTHER" id="PTHR48111:SF4">
    <property type="entry name" value="DNA-BINDING DUAL TRANSCRIPTIONAL REGULATOR OMPR"/>
    <property type="match status" value="1"/>
</dbReference>
<feature type="DNA-binding region" description="OmpR/PhoB-type" evidence="6">
    <location>
        <begin position="156"/>
        <end position="255"/>
    </location>
</feature>
<evidence type="ECO:0000259" key="8">
    <source>
        <dbReference type="PROSITE" id="PS50110"/>
    </source>
</evidence>
<reference evidence="11" key="1">
    <citation type="journal article" date="2019" name="Int. J. Syst. Evol. Microbiol.">
        <title>The Global Catalogue of Microorganisms (GCM) 10K type strain sequencing project: providing services to taxonomists for standard genome sequencing and annotation.</title>
        <authorList>
            <consortium name="The Broad Institute Genomics Platform"/>
            <consortium name="The Broad Institute Genome Sequencing Center for Infectious Disease"/>
            <person name="Wu L."/>
            <person name="Ma J."/>
        </authorList>
    </citation>
    <scope>NUCLEOTIDE SEQUENCE [LARGE SCALE GENOMIC DNA]</scope>
    <source>
        <strain evidence="11">TBRC 4489</strain>
    </source>
</reference>
<dbReference type="PANTHER" id="PTHR48111">
    <property type="entry name" value="REGULATOR OF RPOS"/>
    <property type="match status" value="1"/>
</dbReference>
<dbReference type="SUPFAM" id="SSF52172">
    <property type="entry name" value="CheY-like"/>
    <property type="match status" value="1"/>
</dbReference>
<organism evidence="10 11">
    <name type="scientific">Planomonospora corallina</name>
    <dbReference type="NCBI Taxonomy" id="1806052"/>
    <lineage>
        <taxon>Bacteria</taxon>
        <taxon>Bacillati</taxon>
        <taxon>Actinomycetota</taxon>
        <taxon>Actinomycetes</taxon>
        <taxon>Streptosporangiales</taxon>
        <taxon>Streptosporangiaceae</taxon>
        <taxon>Planomonospora</taxon>
    </lineage>
</organism>
<dbReference type="RefSeq" id="WP_377287335.1">
    <property type="nucleotide sequence ID" value="NZ_JBHSBM010000016.1"/>
</dbReference>
<gene>
    <name evidence="10" type="ORF">ACFOWE_11940</name>
</gene>
<comment type="caution">
    <text evidence="10">The sequence shown here is derived from an EMBL/GenBank/DDBJ whole genome shotgun (WGS) entry which is preliminary data.</text>
</comment>
<keyword evidence="2" id="KW-0805">Transcription regulation</keyword>
<keyword evidence="4" id="KW-0804">Transcription</keyword>
<keyword evidence="1 5" id="KW-0597">Phosphoprotein</keyword>